<name>A0AAV4M536_9ARAC</name>
<sequence>MKPLHKLSCKKYLPIHSRSCPRTFLVYCQNSGENKKLPKLTIQLLFAKCFFWNNLTQKDQLDYSVDRSRYQLQKLSASFQLKLHIISLLYPDTSIVSLDTTSPSSSE</sequence>
<evidence type="ECO:0000313" key="1">
    <source>
        <dbReference type="EMBL" id="GIX66476.1"/>
    </source>
</evidence>
<gene>
    <name evidence="1" type="ORF">CDAR_573241</name>
</gene>
<comment type="caution">
    <text evidence="1">The sequence shown here is derived from an EMBL/GenBank/DDBJ whole genome shotgun (WGS) entry which is preliminary data.</text>
</comment>
<proteinExistence type="predicted"/>
<organism evidence="1 2">
    <name type="scientific">Caerostris darwini</name>
    <dbReference type="NCBI Taxonomy" id="1538125"/>
    <lineage>
        <taxon>Eukaryota</taxon>
        <taxon>Metazoa</taxon>
        <taxon>Ecdysozoa</taxon>
        <taxon>Arthropoda</taxon>
        <taxon>Chelicerata</taxon>
        <taxon>Arachnida</taxon>
        <taxon>Araneae</taxon>
        <taxon>Araneomorphae</taxon>
        <taxon>Entelegynae</taxon>
        <taxon>Araneoidea</taxon>
        <taxon>Araneidae</taxon>
        <taxon>Caerostris</taxon>
    </lineage>
</organism>
<protein>
    <submittedName>
        <fullName evidence="1">Uncharacterized protein</fullName>
    </submittedName>
</protein>
<dbReference type="EMBL" id="BPLQ01000001">
    <property type="protein sequence ID" value="GIX66476.1"/>
    <property type="molecule type" value="Genomic_DNA"/>
</dbReference>
<evidence type="ECO:0000313" key="2">
    <source>
        <dbReference type="Proteomes" id="UP001054837"/>
    </source>
</evidence>
<dbReference type="Proteomes" id="UP001054837">
    <property type="component" value="Unassembled WGS sequence"/>
</dbReference>
<dbReference type="AlphaFoldDB" id="A0AAV4M536"/>
<reference evidence="1 2" key="1">
    <citation type="submission" date="2021-06" db="EMBL/GenBank/DDBJ databases">
        <title>Caerostris darwini draft genome.</title>
        <authorList>
            <person name="Kono N."/>
            <person name="Arakawa K."/>
        </authorList>
    </citation>
    <scope>NUCLEOTIDE SEQUENCE [LARGE SCALE GENOMIC DNA]</scope>
</reference>
<keyword evidence="2" id="KW-1185">Reference proteome</keyword>
<accession>A0AAV4M536</accession>